<dbReference type="SUPFAM" id="SSF48576">
    <property type="entry name" value="Terpenoid synthases"/>
    <property type="match status" value="1"/>
</dbReference>
<dbReference type="InterPro" id="IPR000092">
    <property type="entry name" value="Polyprenyl_synt"/>
</dbReference>
<dbReference type="AlphaFoldDB" id="A0AB38N5M3"/>
<evidence type="ECO:0000313" key="6">
    <source>
        <dbReference type="Proteomes" id="UP000251035"/>
    </source>
</evidence>
<comment type="caution">
    <text evidence="5">The sequence shown here is derived from an EMBL/GenBank/DDBJ whole genome shotgun (WGS) entry which is preliminary data.</text>
</comment>
<evidence type="ECO:0000256" key="1">
    <source>
        <dbReference type="ARBA" id="ARBA00022723"/>
    </source>
</evidence>
<dbReference type="Pfam" id="PF17186">
    <property type="entry name" value="Lipocalin_9"/>
    <property type="match status" value="1"/>
</dbReference>
<keyword evidence="6" id="KW-1185">Reference proteome</keyword>
<gene>
    <name evidence="4" type="ORF">DB745_13360</name>
    <name evidence="5" type="ORF">DIZ81_10755</name>
</gene>
<dbReference type="Gene3D" id="2.40.370.10">
    <property type="entry name" value="AttH-like domain"/>
    <property type="match status" value="2"/>
</dbReference>
<dbReference type="GO" id="GO:0046872">
    <property type="term" value="F:metal ion binding"/>
    <property type="evidence" value="ECO:0007669"/>
    <property type="project" value="UniProtKB-KW"/>
</dbReference>
<proteinExistence type="predicted"/>
<dbReference type="GO" id="GO:0004659">
    <property type="term" value="F:prenyltransferase activity"/>
    <property type="evidence" value="ECO:0007669"/>
    <property type="project" value="InterPro"/>
</dbReference>
<dbReference type="InterPro" id="IPR010791">
    <property type="entry name" value="AttH_dom"/>
</dbReference>
<evidence type="ECO:0000313" key="5">
    <source>
        <dbReference type="EMBL" id="TID40974.1"/>
    </source>
</evidence>
<keyword evidence="1" id="KW-0479">Metal-binding</keyword>
<evidence type="ECO:0000256" key="2">
    <source>
        <dbReference type="ARBA" id="ARBA00022842"/>
    </source>
</evidence>
<evidence type="ECO:0000313" key="4">
    <source>
        <dbReference type="EMBL" id="PUT45202.1"/>
    </source>
</evidence>
<reference evidence="5 7" key="2">
    <citation type="submission" date="2018-04" db="EMBL/GenBank/DDBJ databases">
        <title>Whole genome sequence comparison of clinical and drinking water Legionella pneumophila isolates.</title>
        <authorList>
            <person name="Garner E."/>
        </authorList>
    </citation>
    <scope>NUCLEOTIDE SEQUENCE [LARGE SCALE GENOMIC DNA]</scope>
    <source>
        <strain evidence="5 7">WH02</strain>
    </source>
</reference>
<reference evidence="4 6" key="1">
    <citation type="submission" date="2018-04" db="EMBL/GenBank/DDBJ databases">
        <title>Whole genome sequence comparison of clinical and drinking water Legionella pneumophila isolates associated with the Flint Water Crisis.</title>
        <authorList>
            <person name="Garner E."/>
            <person name="Brown C."/>
            <person name="Schwake O."/>
            <person name="Coil D."/>
            <person name="Jospin G."/>
            <person name="Eisen J."/>
            <person name="Edwards M."/>
            <person name="Pruden A."/>
        </authorList>
    </citation>
    <scope>NUCLEOTIDE SEQUENCE [LARGE SCALE GENOMIC DNA]</scope>
    <source>
        <strain evidence="4 6">Genessee03</strain>
    </source>
</reference>
<protein>
    <recommendedName>
        <fullName evidence="3">AttH domain-containing protein</fullName>
    </recommendedName>
</protein>
<dbReference type="InterPro" id="IPR008949">
    <property type="entry name" value="Isoprenoid_synthase_dom_sf"/>
</dbReference>
<dbReference type="EMBL" id="QCXM01000017">
    <property type="protein sequence ID" value="PUT45202.1"/>
    <property type="molecule type" value="Genomic_DNA"/>
</dbReference>
<name>A0AB38N5M3_9GAMM</name>
<dbReference type="Gene3D" id="1.10.600.10">
    <property type="entry name" value="Farnesyl Diphosphate Synthase"/>
    <property type="match status" value="1"/>
</dbReference>
<dbReference type="InterPro" id="IPR023374">
    <property type="entry name" value="AttH-like_dom_sf"/>
</dbReference>
<dbReference type="EMBL" id="QFGG01000010">
    <property type="protein sequence ID" value="TID40974.1"/>
    <property type="molecule type" value="Genomic_DNA"/>
</dbReference>
<sequence>MNMMRGNKAFVQCCQENNIPYFDKEIDLRIQDLPHPSKIEWWYFNTHFHEKVSLKKYSFFFSFFKVKAQNSLDDNLFIIYVLVDHETKTHQHWAICDEEIPKRYSKKIRESTGKNELLDYLADMMEQNREIYPDVSMPIDFEVNEENFAAHFGESSFFKKDGLYCIEINHDSQVLYLEFCMDKKTIRHGQEGIALLGDYDNVDQMFYYFIPHGSVKGRLNNKEIEGMGWYDHEFSLNNKKSTKAIGDKGWIWFSIQLEDGRQLSIYQVFDKETAEVVESIAKVIDEVGNYKTYTHFSIQVLDTWQSNRTLNTYPVKWQIKLDECDAELYIEALIDNQEVITILTAFAFYEGVINIRYRENMKETEGVGFVEIYGNNEKILRSKTRLMEEMAGLVLNEINRYYLPAQASDLGMTLVKDEQLQQIIHNVSAVKIYDAGVNPLRDMLLRKGKGWRSFFCLVVINAVGGNSEQCREWPVIAEILQSSTLIFDDIQDNSKLRRGKPTVHELYGIDRAINGGLLGYFLFNRLMNTTNLTPEQLLKIYKIYFDTAVSSIVGQCADIAGMQDLLLQAVDQGDNTDLLKAIEATHNLKTGLNIKSLAEIGAILGHASEEQVTQVGHYALNVGLAYQYMDDVRAYRGDARALEEDVMSGKITIPIALAITQLDASQRRWLYESLIHKKREALNQVVVLLNEIGVIDHCVQTAKNLVAEGWKAVEPVIRDSLYKAMLYYVGIYALEVTAMP</sequence>
<dbReference type="SFLD" id="SFLDS00005">
    <property type="entry name" value="Isoprenoid_Synthase_Type_I"/>
    <property type="match status" value="1"/>
</dbReference>
<keyword evidence="2" id="KW-0460">Magnesium</keyword>
<dbReference type="Proteomes" id="UP000306421">
    <property type="component" value="Unassembled WGS sequence"/>
</dbReference>
<evidence type="ECO:0000313" key="7">
    <source>
        <dbReference type="Proteomes" id="UP000306421"/>
    </source>
</evidence>
<organism evidence="5 7">
    <name type="scientific">Legionella taurinensis</name>
    <dbReference type="NCBI Taxonomy" id="70611"/>
    <lineage>
        <taxon>Bacteria</taxon>
        <taxon>Pseudomonadati</taxon>
        <taxon>Pseudomonadota</taxon>
        <taxon>Gammaproteobacteria</taxon>
        <taxon>Legionellales</taxon>
        <taxon>Legionellaceae</taxon>
        <taxon>Legionella</taxon>
    </lineage>
</organism>
<feature type="domain" description="AttH" evidence="3">
    <location>
        <begin position="39"/>
        <end position="235"/>
    </location>
</feature>
<accession>A0AB38N5M3</accession>
<dbReference type="InterPro" id="IPR033749">
    <property type="entry name" value="Polyprenyl_synt_CS"/>
</dbReference>
<dbReference type="PROSITE" id="PS00723">
    <property type="entry name" value="POLYPRENYL_SYNTHASE_1"/>
    <property type="match status" value="1"/>
</dbReference>
<dbReference type="Proteomes" id="UP000251035">
    <property type="component" value="Unassembled WGS sequence"/>
</dbReference>
<dbReference type="PANTHER" id="PTHR12001:SF44">
    <property type="entry name" value="GERANYLGERANYL PYROPHOSPHATE SYNTHASE"/>
    <property type="match status" value="1"/>
</dbReference>
<dbReference type="SUPFAM" id="SSF159245">
    <property type="entry name" value="AttH-like"/>
    <property type="match status" value="1"/>
</dbReference>
<dbReference type="PANTHER" id="PTHR12001">
    <property type="entry name" value="GERANYLGERANYL PYROPHOSPHATE SYNTHASE"/>
    <property type="match status" value="1"/>
</dbReference>
<dbReference type="Pfam" id="PF00348">
    <property type="entry name" value="polyprenyl_synt"/>
    <property type="match status" value="1"/>
</dbReference>
<evidence type="ECO:0000259" key="3">
    <source>
        <dbReference type="Pfam" id="PF07143"/>
    </source>
</evidence>
<dbReference type="Pfam" id="PF07143">
    <property type="entry name" value="CrtC"/>
    <property type="match status" value="1"/>
</dbReference>
<dbReference type="GO" id="GO:0008299">
    <property type="term" value="P:isoprenoid biosynthetic process"/>
    <property type="evidence" value="ECO:0007669"/>
    <property type="project" value="InterPro"/>
</dbReference>